<dbReference type="InterPro" id="IPR013106">
    <property type="entry name" value="Ig_V-set"/>
</dbReference>
<evidence type="ECO:0000256" key="1">
    <source>
        <dbReference type="ARBA" id="ARBA00004479"/>
    </source>
</evidence>
<evidence type="ECO:0000259" key="13">
    <source>
        <dbReference type="PROSITE" id="PS50835"/>
    </source>
</evidence>
<sequence>MIPSLAWILLIVSLWTSGSSEILQQETIKVLYPKISSTENIDCEGNMSFDSVHWFRSISKYSKIQYIGKCNNADRDYYGTDVDKARYKISRKSNSFSLRIHNVTEEDTGIYSCVLKGKKNMELWKPGILLQPGVPPPTLPPKIQKPKPPVKPRCTCPKKNPSQDGCDSLILWPLVGLMAALTLALVCTLYYFSQMTAGDVDKKTIKEGDQADIKCEVIEKGSLIVWFRVLDKSGMEFIASFSNAGVKKPTQSSPSSEFIYARSQQHIVSLRSFNKDKDSGLYSCASLYKGTELKFGPVIQLVGGRVLFSRTLITFLLPLKKKLRLNHRSSPPPPPNKIYAQQPRHVSVTAITCKDFSLTFNVAASHLRHKAYKPDSTCRHHSNV</sequence>
<keyword evidence="8" id="KW-1015">Disulfide bond</keyword>
<dbReference type="InterPro" id="IPR003599">
    <property type="entry name" value="Ig_sub"/>
</dbReference>
<dbReference type="SUPFAM" id="SSF48726">
    <property type="entry name" value="Immunoglobulin"/>
    <property type="match status" value="2"/>
</dbReference>
<feature type="domain" description="Ig-like" evidence="13">
    <location>
        <begin position="3"/>
        <end position="113"/>
    </location>
</feature>
<dbReference type="Pfam" id="PF07686">
    <property type="entry name" value="V-set"/>
    <property type="match status" value="1"/>
</dbReference>
<keyword evidence="10" id="KW-0393">Immunoglobulin domain</keyword>
<evidence type="ECO:0000313" key="14">
    <source>
        <dbReference type="EMBL" id="TKS70925.1"/>
    </source>
</evidence>
<comment type="subcellular location">
    <subcellularLocation>
        <location evidence="1">Membrane</location>
        <topology evidence="1">Single-pass type I membrane protein</topology>
    </subcellularLocation>
</comment>
<dbReference type="InterPro" id="IPR007110">
    <property type="entry name" value="Ig-like_dom"/>
</dbReference>
<dbReference type="InterPro" id="IPR013783">
    <property type="entry name" value="Ig-like_fold"/>
</dbReference>
<evidence type="ECO:0000256" key="5">
    <source>
        <dbReference type="ARBA" id="ARBA00022989"/>
    </source>
</evidence>
<proteinExistence type="predicted"/>
<feature type="transmembrane region" description="Helical" evidence="11">
    <location>
        <begin position="169"/>
        <end position="192"/>
    </location>
</feature>
<evidence type="ECO:0000256" key="10">
    <source>
        <dbReference type="ARBA" id="ARBA00023319"/>
    </source>
</evidence>
<dbReference type="GO" id="GO:0002250">
    <property type="term" value="P:adaptive immune response"/>
    <property type="evidence" value="ECO:0007669"/>
    <property type="project" value="UniProtKB-KW"/>
</dbReference>
<dbReference type="GO" id="GO:0016020">
    <property type="term" value="C:membrane"/>
    <property type="evidence" value="ECO:0007669"/>
    <property type="project" value="UniProtKB-SubCell"/>
</dbReference>
<evidence type="ECO:0000256" key="11">
    <source>
        <dbReference type="SAM" id="Phobius"/>
    </source>
</evidence>
<dbReference type="PANTHER" id="PTHR11292">
    <property type="entry name" value="T-CELL SURFACE GLYCOPROTEIN CD8 BETA CHAIN"/>
    <property type="match status" value="1"/>
</dbReference>
<evidence type="ECO:0000256" key="12">
    <source>
        <dbReference type="SAM" id="SignalP"/>
    </source>
</evidence>
<dbReference type="Proteomes" id="UP000298787">
    <property type="component" value="Chromosome 5"/>
</dbReference>
<feature type="signal peptide" evidence="12">
    <location>
        <begin position="1"/>
        <end position="20"/>
    </location>
</feature>
<protein>
    <submittedName>
        <fullName evidence="14">T-cell surface glycoprotein CD8 beta chain</fullName>
    </submittedName>
</protein>
<keyword evidence="3 12" id="KW-0732">Signal</keyword>
<dbReference type="GO" id="GO:0015026">
    <property type="term" value="F:coreceptor activity"/>
    <property type="evidence" value="ECO:0007669"/>
    <property type="project" value="InterPro"/>
</dbReference>
<evidence type="ECO:0000256" key="6">
    <source>
        <dbReference type="ARBA" id="ARBA00023130"/>
    </source>
</evidence>
<evidence type="ECO:0000256" key="8">
    <source>
        <dbReference type="ARBA" id="ARBA00023157"/>
    </source>
</evidence>
<evidence type="ECO:0000256" key="3">
    <source>
        <dbReference type="ARBA" id="ARBA00022729"/>
    </source>
</evidence>
<accession>A0A4U5UCJ1</accession>
<keyword evidence="7 11" id="KW-0472">Membrane</keyword>
<evidence type="ECO:0000256" key="9">
    <source>
        <dbReference type="ARBA" id="ARBA00023180"/>
    </source>
</evidence>
<dbReference type="PROSITE" id="PS50835">
    <property type="entry name" value="IG_LIKE"/>
    <property type="match status" value="2"/>
</dbReference>
<dbReference type="Gene3D" id="2.60.40.10">
    <property type="entry name" value="Immunoglobulins"/>
    <property type="match status" value="2"/>
</dbReference>
<dbReference type="InterPro" id="IPR036179">
    <property type="entry name" value="Ig-like_dom_sf"/>
</dbReference>
<evidence type="ECO:0000313" key="15">
    <source>
        <dbReference type="Proteomes" id="UP000298787"/>
    </source>
</evidence>
<feature type="chain" id="PRO_5020501724" evidence="12">
    <location>
        <begin position="21"/>
        <end position="384"/>
    </location>
</feature>
<dbReference type="PANTHER" id="PTHR11292:SF7">
    <property type="entry name" value="T-CELL SURFACE GLYCOPROTEIN CD8 BETA CHAIN-RELATED"/>
    <property type="match status" value="1"/>
</dbReference>
<dbReference type="SMART" id="SM00409">
    <property type="entry name" value="IG"/>
    <property type="match status" value="2"/>
</dbReference>
<dbReference type="AlphaFoldDB" id="A0A4U5UCJ1"/>
<dbReference type="GO" id="GO:0050776">
    <property type="term" value="P:regulation of immune response"/>
    <property type="evidence" value="ECO:0007669"/>
    <property type="project" value="InterPro"/>
</dbReference>
<evidence type="ECO:0000256" key="2">
    <source>
        <dbReference type="ARBA" id="ARBA00022692"/>
    </source>
</evidence>
<dbReference type="InterPro" id="IPR042414">
    <property type="entry name" value="CD8B"/>
</dbReference>
<evidence type="ECO:0000256" key="7">
    <source>
        <dbReference type="ARBA" id="ARBA00023136"/>
    </source>
</evidence>
<keyword evidence="6" id="KW-1064">Adaptive immunity</keyword>
<dbReference type="GO" id="GO:0042288">
    <property type="term" value="F:MHC class I protein binding"/>
    <property type="evidence" value="ECO:0007669"/>
    <property type="project" value="InterPro"/>
</dbReference>
<keyword evidence="9" id="KW-0325">Glycoprotein</keyword>
<keyword evidence="15" id="KW-1185">Reference proteome</keyword>
<keyword evidence="4" id="KW-0391">Immunity</keyword>
<dbReference type="GO" id="GO:0009986">
    <property type="term" value="C:cell surface"/>
    <property type="evidence" value="ECO:0007669"/>
    <property type="project" value="TreeGrafter"/>
</dbReference>
<evidence type="ECO:0000256" key="4">
    <source>
        <dbReference type="ARBA" id="ARBA00022859"/>
    </source>
</evidence>
<dbReference type="EMBL" id="CM014082">
    <property type="protein sequence ID" value="TKS70925.1"/>
    <property type="molecule type" value="Genomic_DNA"/>
</dbReference>
<feature type="domain" description="Ig-like" evidence="13">
    <location>
        <begin position="173"/>
        <end position="284"/>
    </location>
</feature>
<keyword evidence="5 11" id="KW-1133">Transmembrane helix</keyword>
<keyword evidence="2 11" id="KW-0812">Transmembrane</keyword>
<reference evidence="14 15" key="1">
    <citation type="submission" date="2019-01" db="EMBL/GenBank/DDBJ databases">
        <title>Genome Assembly of Collichthys lucidus.</title>
        <authorList>
            <person name="Cai M."/>
            <person name="Xiao S."/>
        </authorList>
    </citation>
    <scope>NUCLEOTIDE SEQUENCE [LARGE SCALE GENOMIC DNA]</scope>
    <source>
        <strain evidence="14">JT15FE1705JMU</strain>
        <tissue evidence="14">Muscle</tissue>
    </source>
</reference>
<organism evidence="14 15">
    <name type="scientific">Collichthys lucidus</name>
    <name type="common">Big head croaker</name>
    <name type="synonym">Sciaena lucida</name>
    <dbReference type="NCBI Taxonomy" id="240159"/>
    <lineage>
        <taxon>Eukaryota</taxon>
        <taxon>Metazoa</taxon>
        <taxon>Chordata</taxon>
        <taxon>Craniata</taxon>
        <taxon>Vertebrata</taxon>
        <taxon>Euteleostomi</taxon>
        <taxon>Actinopterygii</taxon>
        <taxon>Neopterygii</taxon>
        <taxon>Teleostei</taxon>
        <taxon>Neoteleostei</taxon>
        <taxon>Acanthomorphata</taxon>
        <taxon>Eupercaria</taxon>
        <taxon>Sciaenidae</taxon>
        <taxon>Collichthys</taxon>
    </lineage>
</organism>
<name>A0A4U5UCJ1_COLLU</name>
<gene>
    <name evidence="14" type="ORF">D9C73_005626</name>
</gene>